<keyword evidence="1" id="KW-1133">Transmembrane helix</keyword>
<protein>
    <submittedName>
        <fullName evidence="2">Uncharacterized protein</fullName>
    </submittedName>
</protein>
<keyword evidence="3" id="KW-1185">Reference proteome</keyword>
<keyword evidence="1" id="KW-0812">Transmembrane</keyword>
<proteinExistence type="predicted"/>
<gene>
    <name evidence="2" type="ORF">H0266_09220</name>
</gene>
<sequence length="54" mass="6085">MNKATLVIFTILCLLFIANGLYRGIAHDQWTSMMIAIVVIVFGGYRLVKKQKKG</sequence>
<dbReference type="RefSeq" id="WP_181472110.1">
    <property type="nucleotide sequence ID" value="NZ_JACEFG010000002.1"/>
</dbReference>
<evidence type="ECO:0000256" key="1">
    <source>
        <dbReference type="SAM" id="Phobius"/>
    </source>
</evidence>
<reference evidence="2 3" key="1">
    <citation type="journal article" date="2004" name="Extremophiles">
        <title>Halobacillus locisalis sp. nov., a halophilic bacterium isolated from a marine solar saltern of the Yellow Sea in Korea.</title>
        <authorList>
            <person name="Yoon J.H."/>
            <person name="Kang K.H."/>
            <person name="Oh T.K."/>
            <person name="Park Y.H."/>
        </authorList>
    </citation>
    <scope>NUCLEOTIDE SEQUENCE [LARGE SCALE GENOMIC DNA]</scope>
    <source>
        <strain evidence="2 3">KCTC 3788</strain>
    </source>
</reference>
<feature type="transmembrane region" description="Helical" evidence="1">
    <location>
        <begin position="30"/>
        <end position="48"/>
    </location>
</feature>
<evidence type="ECO:0000313" key="2">
    <source>
        <dbReference type="EMBL" id="MBA2175071.1"/>
    </source>
</evidence>
<keyword evidence="1" id="KW-0472">Membrane</keyword>
<accession>A0A838CSZ8</accession>
<comment type="caution">
    <text evidence="2">The sequence shown here is derived from an EMBL/GenBank/DDBJ whole genome shotgun (WGS) entry which is preliminary data.</text>
</comment>
<dbReference type="AlphaFoldDB" id="A0A838CSZ8"/>
<organism evidence="2 3">
    <name type="scientific">Halobacillus locisalis</name>
    <dbReference type="NCBI Taxonomy" id="220753"/>
    <lineage>
        <taxon>Bacteria</taxon>
        <taxon>Bacillati</taxon>
        <taxon>Bacillota</taxon>
        <taxon>Bacilli</taxon>
        <taxon>Bacillales</taxon>
        <taxon>Bacillaceae</taxon>
        <taxon>Halobacillus</taxon>
    </lineage>
</organism>
<dbReference type="EMBL" id="JACEFG010000002">
    <property type="protein sequence ID" value="MBA2175071.1"/>
    <property type="molecule type" value="Genomic_DNA"/>
</dbReference>
<dbReference type="Proteomes" id="UP000571017">
    <property type="component" value="Unassembled WGS sequence"/>
</dbReference>
<evidence type="ECO:0000313" key="3">
    <source>
        <dbReference type="Proteomes" id="UP000571017"/>
    </source>
</evidence>
<name>A0A838CSZ8_9BACI</name>